<keyword evidence="1" id="KW-0175">Coiled coil</keyword>
<evidence type="ECO:0000313" key="4">
    <source>
        <dbReference type="Proteomes" id="UP000461730"/>
    </source>
</evidence>
<dbReference type="AlphaFoldDB" id="A0A7K1U4T7"/>
<dbReference type="PROSITE" id="PS51257">
    <property type="entry name" value="PROKAR_LIPOPROTEIN"/>
    <property type="match status" value="1"/>
</dbReference>
<protein>
    <recommendedName>
        <fullName evidence="5">Lipoprotein</fullName>
    </recommendedName>
</protein>
<feature type="chain" id="PRO_5029727365" description="Lipoprotein" evidence="2">
    <location>
        <begin position="19"/>
        <end position="250"/>
    </location>
</feature>
<evidence type="ECO:0008006" key="5">
    <source>
        <dbReference type="Google" id="ProtNLM"/>
    </source>
</evidence>
<reference evidence="3 4" key="1">
    <citation type="submission" date="2019-12" db="EMBL/GenBank/DDBJ databases">
        <title>Chitinophaga sp. strain ysch24 (GDMCC 1.1355), whole genome shotgun sequence.</title>
        <authorList>
            <person name="Zhang X."/>
        </authorList>
    </citation>
    <scope>NUCLEOTIDE SEQUENCE [LARGE SCALE GENOMIC DNA]</scope>
    <source>
        <strain evidence="4">ysch24</strain>
    </source>
</reference>
<name>A0A7K1U4T7_9BACT</name>
<comment type="caution">
    <text evidence="3">The sequence shown here is derived from an EMBL/GenBank/DDBJ whole genome shotgun (WGS) entry which is preliminary data.</text>
</comment>
<dbReference type="Proteomes" id="UP000461730">
    <property type="component" value="Unassembled WGS sequence"/>
</dbReference>
<evidence type="ECO:0000256" key="1">
    <source>
        <dbReference type="SAM" id="Coils"/>
    </source>
</evidence>
<dbReference type="RefSeq" id="WP_157306817.1">
    <property type="nucleotide sequence ID" value="NZ_WRXN01000005.1"/>
</dbReference>
<gene>
    <name evidence="3" type="ORF">GO493_13975</name>
</gene>
<dbReference type="EMBL" id="WRXN01000005">
    <property type="protein sequence ID" value="MVT09374.1"/>
    <property type="molecule type" value="Genomic_DNA"/>
</dbReference>
<keyword evidence="2" id="KW-0732">Signal</keyword>
<accession>A0A7K1U4T7</accession>
<evidence type="ECO:0000313" key="3">
    <source>
        <dbReference type="EMBL" id="MVT09374.1"/>
    </source>
</evidence>
<sequence length="250" mass="29046">MKTRSLFLFAAICCLIFAGCNSDKSKLSKVWFHNLSDDTSLNAGSFINIMPDGTYTSYLYSFEYGTWGMNGKTLSLNNQRNEVKKLEIKSLDKEEMVFTLTGGRSDGAYTFYGSSNKVKDDKHDPFSRKNNEWRIPASHKESDAELVARLKSHFHFWEAYFDWAMAINKQSLEVRAIPTPLKIYGNGFELKSFDQLPQDWIFIFFDKDDCRKSSEIIARLFETNNINWPDTESKYKMFLSAFVQLQRQLK</sequence>
<organism evidence="3 4">
    <name type="scientific">Chitinophaga tropicalis</name>
    <dbReference type="NCBI Taxonomy" id="2683588"/>
    <lineage>
        <taxon>Bacteria</taxon>
        <taxon>Pseudomonadati</taxon>
        <taxon>Bacteroidota</taxon>
        <taxon>Chitinophagia</taxon>
        <taxon>Chitinophagales</taxon>
        <taxon>Chitinophagaceae</taxon>
        <taxon>Chitinophaga</taxon>
    </lineage>
</organism>
<evidence type="ECO:0000256" key="2">
    <source>
        <dbReference type="SAM" id="SignalP"/>
    </source>
</evidence>
<keyword evidence="4" id="KW-1185">Reference proteome</keyword>
<feature type="coiled-coil region" evidence="1">
    <location>
        <begin position="69"/>
        <end position="96"/>
    </location>
</feature>
<feature type="signal peptide" evidence="2">
    <location>
        <begin position="1"/>
        <end position="18"/>
    </location>
</feature>
<proteinExistence type="predicted"/>